<dbReference type="WBParaSite" id="jg13110.2">
    <property type="protein sequence ID" value="jg13110.2"/>
    <property type="gene ID" value="jg13110"/>
</dbReference>
<dbReference type="AlphaFoldDB" id="A0A915CX68"/>
<evidence type="ECO:0000313" key="2">
    <source>
        <dbReference type="WBParaSite" id="jg13110.2"/>
    </source>
</evidence>
<reference evidence="2" key="1">
    <citation type="submission" date="2022-11" db="UniProtKB">
        <authorList>
            <consortium name="WormBaseParasite"/>
        </authorList>
    </citation>
    <scope>IDENTIFICATION</scope>
</reference>
<organism evidence="1 2">
    <name type="scientific">Ditylenchus dipsaci</name>
    <dbReference type="NCBI Taxonomy" id="166011"/>
    <lineage>
        <taxon>Eukaryota</taxon>
        <taxon>Metazoa</taxon>
        <taxon>Ecdysozoa</taxon>
        <taxon>Nematoda</taxon>
        <taxon>Chromadorea</taxon>
        <taxon>Rhabditida</taxon>
        <taxon>Tylenchina</taxon>
        <taxon>Tylenchomorpha</taxon>
        <taxon>Sphaerularioidea</taxon>
        <taxon>Anguinidae</taxon>
        <taxon>Anguininae</taxon>
        <taxon>Ditylenchus</taxon>
    </lineage>
</organism>
<proteinExistence type="predicted"/>
<keyword evidence="1" id="KW-1185">Reference proteome</keyword>
<accession>A0A915CX68</accession>
<dbReference type="Proteomes" id="UP000887574">
    <property type="component" value="Unplaced"/>
</dbReference>
<sequence>MAYTSKSQFSASETAFQSNNADHVHKTFVIGPWRGYDPREDDWHCVHCNNANYKPHVCSGCLKPRCLNSEELEQLQKSKRSGEELFERVLMAEYTEEDLDTESEFLRHHLGLLVQTFSVGQNQFILVAFPFPNCVDFSKNPESAMPSTEEYVRQAFGFKNCRDIEVLNFTKKSLNEMTKDILARNEEYPEPSTAGLSIFSISGPVPNLDCITYKGVNLVNTTVG</sequence>
<protein>
    <submittedName>
        <fullName evidence="2">RanBP2-type domain-containing protein</fullName>
    </submittedName>
</protein>
<evidence type="ECO:0000313" key="1">
    <source>
        <dbReference type="Proteomes" id="UP000887574"/>
    </source>
</evidence>
<name>A0A915CX68_9BILA</name>